<comment type="caution">
    <text evidence="2">The sequence shown here is derived from an EMBL/GenBank/DDBJ whole genome shotgun (WGS) entry which is preliminary data.</text>
</comment>
<keyword evidence="1" id="KW-1133">Transmembrane helix</keyword>
<dbReference type="EMBL" id="MNUE01000048">
    <property type="protein sequence ID" value="OJD31445.1"/>
    <property type="molecule type" value="Genomic_DNA"/>
</dbReference>
<feature type="transmembrane region" description="Helical" evidence="1">
    <location>
        <begin position="83"/>
        <end position="105"/>
    </location>
</feature>
<organism evidence="2 3">
    <name type="scientific">Diplodia corticola</name>
    <dbReference type="NCBI Taxonomy" id="236234"/>
    <lineage>
        <taxon>Eukaryota</taxon>
        <taxon>Fungi</taxon>
        <taxon>Dikarya</taxon>
        <taxon>Ascomycota</taxon>
        <taxon>Pezizomycotina</taxon>
        <taxon>Dothideomycetes</taxon>
        <taxon>Dothideomycetes incertae sedis</taxon>
        <taxon>Botryosphaeriales</taxon>
        <taxon>Botryosphaeriaceae</taxon>
        <taxon>Diplodia</taxon>
    </lineage>
</organism>
<gene>
    <name evidence="2" type="ORF">BKCO1_4800072</name>
</gene>
<proteinExistence type="predicted"/>
<dbReference type="Gene3D" id="2.120.10.70">
    <property type="entry name" value="Fucose-specific lectin"/>
    <property type="match status" value="1"/>
</dbReference>
<dbReference type="AlphaFoldDB" id="A0A1J9RVB6"/>
<accession>A0A1J9RVB6</accession>
<evidence type="ECO:0008006" key="4">
    <source>
        <dbReference type="Google" id="ProtNLM"/>
    </source>
</evidence>
<reference evidence="2 3" key="1">
    <citation type="submission" date="2016-10" db="EMBL/GenBank/DDBJ databases">
        <title>Proteomics and genomics reveal pathogen-plant mechanisms compatible with a hemibiotrophic lifestyle of Diplodia corticola.</title>
        <authorList>
            <person name="Fernandes I."/>
            <person name="De Jonge R."/>
            <person name="Van De Peer Y."/>
            <person name="Devreese B."/>
            <person name="Alves A."/>
            <person name="Esteves A.C."/>
        </authorList>
    </citation>
    <scope>NUCLEOTIDE SEQUENCE [LARGE SCALE GENOMIC DNA]</scope>
    <source>
        <strain evidence="2 3">CBS 112549</strain>
    </source>
</reference>
<name>A0A1J9RVB6_9PEZI</name>
<evidence type="ECO:0000256" key="1">
    <source>
        <dbReference type="SAM" id="Phobius"/>
    </source>
</evidence>
<dbReference type="RefSeq" id="XP_020127705.1">
    <property type="nucleotide sequence ID" value="XM_020276515.1"/>
</dbReference>
<dbReference type="SUPFAM" id="SSF89372">
    <property type="entry name" value="Fucose-specific lectin"/>
    <property type="match status" value="1"/>
</dbReference>
<keyword evidence="3" id="KW-1185">Reference proteome</keyword>
<sequence length="357" mass="39109">MEATDNRPLIPPATSIAEAENISSCSQIQPDNGLPQVVASDFPEVAEICYPQVIDTSAPEALNRELPEVTREKRDGKTRRKRLWLILGTIAFLAVAVGAVIGGVLGSRTKTIGTRKPAQQPSMPPQLLPSTSLVSFNYTDNDGTEHRRLLFQKTDGVLYQSAWNSSSKSWVMSAVSSPERQQDPGINLDVKHGTPLAGGTRNFHFFYLDNGGAIRELFAENDADGLWKTGPSDNKFKASSASRLAWYVGGQKSTVFALGTEFCTQYLLPRMEKSKIADVSFKSGVGAVTLKGDRWRVPHQRDHTVPWDDETLAKKAAPAIHSLPALVALLTIAGVVAWRRKSPQGSWNRWVLKHPPG</sequence>
<keyword evidence="1" id="KW-0472">Membrane</keyword>
<keyword evidence="1" id="KW-0812">Transmembrane</keyword>
<protein>
    <recommendedName>
        <fullName evidence="4">Fucose-specific lectin</fullName>
    </recommendedName>
</protein>
<dbReference type="GeneID" id="31016776"/>
<evidence type="ECO:0000313" key="2">
    <source>
        <dbReference type="EMBL" id="OJD31445.1"/>
    </source>
</evidence>
<evidence type="ECO:0000313" key="3">
    <source>
        <dbReference type="Proteomes" id="UP000183809"/>
    </source>
</evidence>
<dbReference type="Proteomes" id="UP000183809">
    <property type="component" value="Unassembled WGS sequence"/>
</dbReference>